<dbReference type="PANTHER" id="PTHR42839:SF2">
    <property type="entry name" value="ISOCHORISMATE SYNTHASE ENTC"/>
    <property type="match status" value="1"/>
</dbReference>
<sequence>MDFPKLVAKVSEHYSKKLPFVLFSYPKENTLNIIFQDDAILHTTQSLSAEGFVFAPFDYEDIAYYIPKQNFNSAQFPENFENSKPSAVKTPKSTVQKKKYIQLVEKTIEYIKSRKAVKIVLSRSKEFELPNFDIETLINQLFGSNPDAFKYIWFHPETDMWCGATPEILVEINDAAFKTMALAGTQKDDGREPVIWPPKEIDEQQLVTEAITTSLQKVTSVLKVSKAYTHRAGSLLHLRTDITGMVKRGKATLTTIAAALHPTPAVCGTPQKIAKDFILKNERHKREFYTGFLGPINAKDATSTLMVNLRCMKILDGKARIFVGGGITISSIAAEEWEETQNKMQTMLEVLKPML</sequence>
<evidence type="ECO:0000313" key="7">
    <source>
        <dbReference type="EMBL" id="MBT0608958.1"/>
    </source>
</evidence>
<evidence type="ECO:0000256" key="1">
    <source>
        <dbReference type="ARBA" id="ARBA00000799"/>
    </source>
</evidence>
<dbReference type="RefSeq" id="WP_214114167.1">
    <property type="nucleotide sequence ID" value="NZ_JAHCTB010000005.1"/>
</dbReference>
<dbReference type="EMBL" id="JAHCTB010000005">
    <property type="protein sequence ID" value="MBT0608958.1"/>
    <property type="molecule type" value="Genomic_DNA"/>
</dbReference>
<dbReference type="InterPro" id="IPR015890">
    <property type="entry name" value="Chorismate_C"/>
</dbReference>
<protein>
    <recommendedName>
        <fullName evidence="3">isochorismate synthase</fullName>
        <ecNumber evidence="3">5.4.4.2</ecNumber>
    </recommendedName>
    <alternativeName>
        <fullName evidence="5">Isochorismate mutase</fullName>
    </alternativeName>
</protein>
<dbReference type="NCBIfam" id="TIGR00543">
    <property type="entry name" value="isochor_syn"/>
    <property type="match status" value="1"/>
</dbReference>
<dbReference type="InterPro" id="IPR005801">
    <property type="entry name" value="ADC_synthase"/>
</dbReference>
<feature type="domain" description="Chorismate-utilising enzyme C-terminal" evidence="6">
    <location>
        <begin position="97"/>
        <end position="343"/>
    </location>
</feature>
<gene>
    <name evidence="7" type="ORF">KIV10_12255</name>
</gene>
<comment type="caution">
    <text evidence="7">The sequence shown here is derived from an EMBL/GenBank/DDBJ whole genome shotgun (WGS) entry which is preliminary data.</text>
</comment>
<evidence type="ECO:0000256" key="5">
    <source>
        <dbReference type="ARBA" id="ARBA00041564"/>
    </source>
</evidence>
<reference evidence="7 8" key="1">
    <citation type="submission" date="2021-05" db="EMBL/GenBank/DDBJ databases">
        <title>Aequorivita echinoideorum JCM 30378 genome.</title>
        <authorList>
            <person name="Zhang H."/>
            <person name="Li C."/>
        </authorList>
    </citation>
    <scope>NUCLEOTIDE SEQUENCE [LARGE SCALE GENOMIC DNA]</scope>
    <source>
        <strain evidence="7 8">JCM30378</strain>
    </source>
</reference>
<organism evidence="7 8">
    <name type="scientific">Aequorivita echinoideorum</name>
    <dbReference type="NCBI Taxonomy" id="1549647"/>
    <lineage>
        <taxon>Bacteria</taxon>
        <taxon>Pseudomonadati</taxon>
        <taxon>Bacteroidota</taxon>
        <taxon>Flavobacteriia</taxon>
        <taxon>Flavobacteriales</taxon>
        <taxon>Flavobacteriaceae</taxon>
        <taxon>Aequorivita</taxon>
    </lineage>
</organism>
<dbReference type="Gene3D" id="3.60.120.10">
    <property type="entry name" value="Anthranilate synthase"/>
    <property type="match status" value="1"/>
</dbReference>
<keyword evidence="8" id="KW-1185">Reference proteome</keyword>
<accession>A0ABS5S7J8</accession>
<evidence type="ECO:0000259" key="6">
    <source>
        <dbReference type="Pfam" id="PF00425"/>
    </source>
</evidence>
<dbReference type="Proteomes" id="UP001297092">
    <property type="component" value="Unassembled WGS sequence"/>
</dbReference>
<evidence type="ECO:0000256" key="3">
    <source>
        <dbReference type="ARBA" id="ARBA00012824"/>
    </source>
</evidence>
<dbReference type="GO" id="GO:0008909">
    <property type="term" value="F:isochorismate synthase activity"/>
    <property type="evidence" value="ECO:0007669"/>
    <property type="project" value="UniProtKB-EC"/>
</dbReference>
<dbReference type="Pfam" id="PF00425">
    <property type="entry name" value="Chorismate_bind"/>
    <property type="match status" value="1"/>
</dbReference>
<name>A0ABS5S7J8_9FLAO</name>
<dbReference type="InterPro" id="IPR004561">
    <property type="entry name" value="IsoChor_synthase"/>
</dbReference>
<comment type="catalytic activity">
    <reaction evidence="1">
        <text>chorismate = isochorismate</text>
        <dbReference type="Rhea" id="RHEA:18985"/>
        <dbReference type="ChEBI" id="CHEBI:29748"/>
        <dbReference type="ChEBI" id="CHEBI:29780"/>
        <dbReference type="EC" id="5.4.4.2"/>
    </reaction>
</comment>
<evidence type="ECO:0000256" key="2">
    <source>
        <dbReference type="ARBA" id="ARBA00005297"/>
    </source>
</evidence>
<comment type="similarity">
    <text evidence="2">Belongs to the isochorismate synthase family.</text>
</comment>
<evidence type="ECO:0000313" key="8">
    <source>
        <dbReference type="Proteomes" id="UP001297092"/>
    </source>
</evidence>
<proteinExistence type="inferred from homology"/>
<dbReference type="EC" id="5.4.4.2" evidence="3"/>
<keyword evidence="4 7" id="KW-0413">Isomerase</keyword>
<dbReference type="PANTHER" id="PTHR42839">
    <property type="entry name" value="ISOCHORISMATE SYNTHASE ENTC"/>
    <property type="match status" value="1"/>
</dbReference>
<dbReference type="SUPFAM" id="SSF56322">
    <property type="entry name" value="ADC synthase"/>
    <property type="match status" value="1"/>
</dbReference>
<evidence type="ECO:0000256" key="4">
    <source>
        <dbReference type="ARBA" id="ARBA00023235"/>
    </source>
</evidence>